<reference evidence="2" key="1">
    <citation type="journal article" date="2015" name="PLoS Genet.">
        <title>The dynamic genome and transcriptome of the human fungal pathogen Blastomyces and close relative Emmonsia.</title>
        <authorList>
            <person name="Munoz J.F."/>
            <person name="Gauthier G.M."/>
            <person name="Desjardins C.A."/>
            <person name="Gallo J.E."/>
            <person name="Holder J."/>
            <person name="Sullivan T.D."/>
            <person name="Marty A.J."/>
            <person name="Carmen J.C."/>
            <person name="Chen Z."/>
            <person name="Ding L."/>
            <person name="Gujja S."/>
            <person name="Magrini V."/>
            <person name="Misas E."/>
            <person name="Mitreva M."/>
            <person name="Priest M."/>
            <person name="Saif S."/>
            <person name="Whiston E.A."/>
            <person name="Young S."/>
            <person name="Zeng Q."/>
            <person name="Goldman W.E."/>
            <person name="Mardis E.R."/>
            <person name="Taylor J.W."/>
            <person name="McEwen J.G."/>
            <person name="Clay O.K."/>
            <person name="Klein B.S."/>
            <person name="Cuomo C.A."/>
        </authorList>
    </citation>
    <scope>NUCLEOTIDE SEQUENCE [LARGE SCALE GENOMIC DNA]</scope>
    <source>
        <strain evidence="2">UAMH 139</strain>
    </source>
</reference>
<proteinExistence type="predicted"/>
<gene>
    <name evidence="1" type="ORF">EMPG_09668</name>
</gene>
<evidence type="ECO:0000313" key="2">
    <source>
        <dbReference type="Proteomes" id="UP000053573"/>
    </source>
</evidence>
<keyword evidence="2" id="KW-1185">Reference proteome</keyword>
<accession>A0A0H1BQW7</accession>
<dbReference type="AlphaFoldDB" id="A0A0H1BQW7"/>
<sequence>MYRELPADDSQPPELELLTLIHPDLKSMGWDPGCIFQDFGFHFEGCYCPRCERLPAGFDIHPGIGPRVEVKGSDGKVTVVCPKVTSHHFDETFLPTIKAMGPVGANITLKKDSSHTAI</sequence>
<protein>
    <submittedName>
        <fullName evidence="1">Uncharacterized protein</fullName>
    </submittedName>
</protein>
<evidence type="ECO:0000313" key="1">
    <source>
        <dbReference type="EMBL" id="KLJ11566.1"/>
    </source>
</evidence>
<comment type="caution">
    <text evidence="1">The sequence shown here is derived from an EMBL/GenBank/DDBJ whole genome shotgun (WGS) entry which is preliminary data.</text>
</comment>
<dbReference type="Proteomes" id="UP000053573">
    <property type="component" value="Unassembled WGS sequence"/>
</dbReference>
<organism evidence="1 2">
    <name type="scientific">Blastomyces silverae</name>
    <dbReference type="NCBI Taxonomy" id="2060906"/>
    <lineage>
        <taxon>Eukaryota</taxon>
        <taxon>Fungi</taxon>
        <taxon>Dikarya</taxon>
        <taxon>Ascomycota</taxon>
        <taxon>Pezizomycotina</taxon>
        <taxon>Eurotiomycetes</taxon>
        <taxon>Eurotiomycetidae</taxon>
        <taxon>Onygenales</taxon>
        <taxon>Ajellomycetaceae</taxon>
        <taxon>Blastomyces</taxon>
    </lineage>
</organism>
<dbReference type="EMBL" id="LDEV01001480">
    <property type="protein sequence ID" value="KLJ11566.1"/>
    <property type="molecule type" value="Genomic_DNA"/>
</dbReference>
<name>A0A0H1BQW7_9EURO</name>